<evidence type="ECO:0000256" key="3">
    <source>
        <dbReference type="ARBA" id="ARBA00022989"/>
    </source>
</evidence>
<dbReference type="InterPro" id="IPR013525">
    <property type="entry name" value="ABC2_TM"/>
</dbReference>
<feature type="transmembrane region" description="Helical" evidence="6">
    <location>
        <begin position="191"/>
        <end position="212"/>
    </location>
</feature>
<evidence type="ECO:0000259" key="7">
    <source>
        <dbReference type="Pfam" id="PF01061"/>
    </source>
</evidence>
<accession>A0ABY3ZEQ7</accession>
<comment type="subcellular location">
    <subcellularLocation>
        <location evidence="1">Membrane</location>
        <topology evidence="1">Multi-pass membrane protein</topology>
    </subcellularLocation>
</comment>
<keyword evidence="3 6" id="KW-1133">Transmembrane helix</keyword>
<reference evidence="8 9" key="1">
    <citation type="submission" date="2022-03" db="EMBL/GenBank/DDBJ databases">
        <title>Complete genome of Streptomyces rimosus ssp. rimosus R7 (=ATCC 10970).</title>
        <authorList>
            <person name="Beganovic S."/>
            <person name="Ruckert C."/>
            <person name="Busche T."/>
            <person name="Kalinowski J."/>
            <person name="Wittmann C."/>
        </authorList>
    </citation>
    <scope>NUCLEOTIDE SEQUENCE [LARGE SCALE GENOMIC DNA]</scope>
    <source>
        <strain evidence="8 9">R7</strain>
    </source>
</reference>
<protein>
    <submittedName>
        <fullName evidence="8">ABC-2 type transporter</fullName>
    </submittedName>
</protein>
<feature type="transmembrane region" description="Helical" evidence="6">
    <location>
        <begin position="244"/>
        <end position="266"/>
    </location>
</feature>
<name>A0ABY3ZEQ7_STRRM</name>
<evidence type="ECO:0000313" key="8">
    <source>
        <dbReference type="EMBL" id="UNZ07965.1"/>
    </source>
</evidence>
<keyword evidence="2 6" id="KW-0812">Transmembrane</keyword>
<dbReference type="Proteomes" id="UP000829494">
    <property type="component" value="Chromosome"/>
</dbReference>
<evidence type="ECO:0000256" key="1">
    <source>
        <dbReference type="ARBA" id="ARBA00004141"/>
    </source>
</evidence>
<feature type="transmembrane region" description="Helical" evidence="6">
    <location>
        <begin position="155"/>
        <end position="179"/>
    </location>
</feature>
<evidence type="ECO:0000256" key="2">
    <source>
        <dbReference type="ARBA" id="ARBA00022692"/>
    </source>
</evidence>
<dbReference type="Pfam" id="PF01061">
    <property type="entry name" value="ABC2_membrane"/>
    <property type="match status" value="1"/>
</dbReference>
<evidence type="ECO:0000313" key="9">
    <source>
        <dbReference type="Proteomes" id="UP000829494"/>
    </source>
</evidence>
<dbReference type="EMBL" id="CP094298">
    <property type="protein sequence ID" value="UNZ07965.1"/>
    <property type="molecule type" value="Genomic_DNA"/>
</dbReference>
<dbReference type="GeneID" id="66852892"/>
<organism evidence="8 9">
    <name type="scientific">Streptomyces rimosus subsp. rimosus</name>
    <dbReference type="NCBI Taxonomy" id="132474"/>
    <lineage>
        <taxon>Bacteria</taxon>
        <taxon>Bacillati</taxon>
        <taxon>Actinomycetota</taxon>
        <taxon>Actinomycetes</taxon>
        <taxon>Kitasatosporales</taxon>
        <taxon>Streptomycetaceae</taxon>
        <taxon>Streptomyces</taxon>
    </lineage>
</organism>
<keyword evidence="9" id="KW-1185">Reference proteome</keyword>
<dbReference type="RefSeq" id="WP_003986872.1">
    <property type="nucleotide sequence ID" value="NZ_CP043497.1"/>
</dbReference>
<keyword evidence="4 6" id="KW-0472">Membrane</keyword>
<proteinExistence type="predicted"/>
<feature type="domain" description="ABC-2 type transporter transmembrane" evidence="7">
    <location>
        <begin position="33"/>
        <end position="236"/>
    </location>
</feature>
<dbReference type="InterPro" id="IPR051784">
    <property type="entry name" value="Nod_factor_ABC_transporter"/>
</dbReference>
<evidence type="ECO:0000256" key="5">
    <source>
        <dbReference type="SAM" id="MobiDB-lite"/>
    </source>
</evidence>
<evidence type="ECO:0000256" key="4">
    <source>
        <dbReference type="ARBA" id="ARBA00023136"/>
    </source>
</evidence>
<sequence length="271" mass="28094">MPNTTETADTAGVLSVMRPPDARSRPGIRTELGQLISLQILNWRWTWRTFLVLGTILPVLYGLMLGTALRHSTPGAVSHALIGAVLLSASVDSMGKTSAHFVNLRQTGGLDHLLRLPVRPALLIVSTGAAFCAFALPGIVATIVLDAWLLDVELAVSPLAVLVVPVAVFAYVGIGALIGGLTPTPELASPLSLLVSLASLGAGAVVLPAPLLPPALQAVGDFNPATYIADALRGVLLPGDHPHLAISVLITCVFTATAVVSAGAWVRRWAA</sequence>
<gene>
    <name evidence="8" type="ORF">SRIMR7_37985</name>
</gene>
<dbReference type="PANTHER" id="PTHR43229:SF2">
    <property type="entry name" value="NODULATION PROTEIN J"/>
    <property type="match status" value="1"/>
</dbReference>
<feature type="region of interest" description="Disordered" evidence="5">
    <location>
        <begin position="1"/>
        <end position="22"/>
    </location>
</feature>
<feature type="transmembrane region" description="Helical" evidence="6">
    <location>
        <begin position="45"/>
        <end position="64"/>
    </location>
</feature>
<feature type="transmembrane region" description="Helical" evidence="6">
    <location>
        <begin position="121"/>
        <end position="149"/>
    </location>
</feature>
<evidence type="ECO:0000256" key="6">
    <source>
        <dbReference type="SAM" id="Phobius"/>
    </source>
</evidence>
<dbReference type="PANTHER" id="PTHR43229">
    <property type="entry name" value="NODULATION PROTEIN J"/>
    <property type="match status" value="1"/>
</dbReference>